<evidence type="ECO:0000313" key="2">
    <source>
        <dbReference type="Proteomes" id="UP001054945"/>
    </source>
</evidence>
<sequence length="85" mass="10207">MEKELGPENPNTLQIKADIASTRYYQHNFFEFYEVIERVLFEQKRSLNPNHDYILHNELRLGHILQEEGRIVSALKFFLTLEKKN</sequence>
<comment type="caution">
    <text evidence="1">The sequence shown here is derived from an EMBL/GenBank/DDBJ whole genome shotgun (WGS) entry which is preliminary data.</text>
</comment>
<accession>A0AAV4XPC1</accession>
<protein>
    <recommendedName>
        <fullName evidence="3">Tetratricopeptide repeat protein</fullName>
    </recommendedName>
</protein>
<dbReference type="Gene3D" id="1.25.40.10">
    <property type="entry name" value="Tetratricopeptide repeat domain"/>
    <property type="match status" value="1"/>
</dbReference>
<organism evidence="1 2">
    <name type="scientific">Caerostris extrusa</name>
    <name type="common">Bark spider</name>
    <name type="synonym">Caerostris bankana</name>
    <dbReference type="NCBI Taxonomy" id="172846"/>
    <lineage>
        <taxon>Eukaryota</taxon>
        <taxon>Metazoa</taxon>
        <taxon>Ecdysozoa</taxon>
        <taxon>Arthropoda</taxon>
        <taxon>Chelicerata</taxon>
        <taxon>Arachnida</taxon>
        <taxon>Araneae</taxon>
        <taxon>Araneomorphae</taxon>
        <taxon>Entelegynae</taxon>
        <taxon>Araneoidea</taxon>
        <taxon>Araneidae</taxon>
        <taxon>Caerostris</taxon>
    </lineage>
</organism>
<evidence type="ECO:0000313" key="1">
    <source>
        <dbReference type="EMBL" id="GIY96534.1"/>
    </source>
</evidence>
<proteinExistence type="predicted"/>
<reference evidence="1 2" key="1">
    <citation type="submission" date="2021-06" db="EMBL/GenBank/DDBJ databases">
        <title>Caerostris extrusa draft genome.</title>
        <authorList>
            <person name="Kono N."/>
            <person name="Arakawa K."/>
        </authorList>
    </citation>
    <scope>NUCLEOTIDE SEQUENCE [LARGE SCALE GENOMIC DNA]</scope>
</reference>
<gene>
    <name evidence="1" type="ORF">CEXT_727761</name>
</gene>
<name>A0AAV4XPC1_CAEEX</name>
<dbReference type="AlphaFoldDB" id="A0AAV4XPC1"/>
<dbReference type="InterPro" id="IPR011990">
    <property type="entry name" value="TPR-like_helical_dom_sf"/>
</dbReference>
<dbReference type="Proteomes" id="UP001054945">
    <property type="component" value="Unassembled WGS sequence"/>
</dbReference>
<evidence type="ECO:0008006" key="3">
    <source>
        <dbReference type="Google" id="ProtNLM"/>
    </source>
</evidence>
<dbReference type="EMBL" id="BPLR01018059">
    <property type="protein sequence ID" value="GIY96534.1"/>
    <property type="molecule type" value="Genomic_DNA"/>
</dbReference>
<keyword evidence="2" id="KW-1185">Reference proteome</keyword>